<reference evidence="2" key="1">
    <citation type="journal article" date="2019" name="Int. J. Syst. Evol. Microbiol.">
        <title>The Global Catalogue of Microorganisms (GCM) 10K type strain sequencing project: providing services to taxonomists for standard genome sequencing and annotation.</title>
        <authorList>
            <consortium name="The Broad Institute Genomics Platform"/>
            <consortium name="The Broad Institute Genome Sequencing Center for Infectious Disease"/>
            <person name="Wu L."/>
            <person name="Ma J."/>
        </authorList>
    </citation>
    <scope>NUCLEOTIDE SEQUENCE [LARGE SCALE GENOMIC DNA]</scope>
    <source>
        <strain evidence="2">JCM 3106</strain>
    </source>
</reference>
<keyword evidence="2" id="KW-1185">Reference proteome</keyword>
<sequence length="71" mass="7203">MWAAVGFSVLGSTSQKTGLAPREATALPAPTKLIVGMTTSEPGPAPASSIAMNVASVHELVEVTCRGPTPR</sequence>
<evidence type="ECO:0000313" key="1">
    <source>
        <dbReference type="EMBL" id="GAA3038489.1"/>
    </source>
</evidence>
<accession>A0ABP6LGG1</accession>
<comment type="caution">
    <text evidence="1">The sequence shown here is derived from an EMBL/GenBank/DDBJ whole genome shotgun (WGS) entry which is preliminary data.</text>
</comment>
<name>A0ABP6LGG1_9ACTN</name>
<organism evidence="1 2">
    <name type="scientific">Streptosporangium longisporum</name>
    <dbReference type="NCBI Taxonomy" id="46187"/>
    <lineage>
        <taxon>Bacteria</taxon>
        <taxon>Bacillati</taxon>
        <taxon>Actinomycetota</taxon>
        <taxon>Actinomycetes</taxon>
        <taxon>Streptosporangiales</taxon>
        <taxon>Streptosporangiaceae</taxon>
        <taxon>Streptosporangium</taxon>
    </lineage>
</organism>
<evidence type="ECO:0000313" key="2">
    <source>
        <dbReference type="Proteomes" id="UP001499930"/>
    </source>
</evidence>
<dbReference type="Proteomes" id="UP001499930">
    <property type="component" value="Unassembled WGS sequence"/>
</dbReference>
<protein>
    <submittedName>
        <fullName evidence="1">Uncharacterized protein</fullName>
    </submittedName>
</protein>
<dbReference type="EMBL" id="BAAAWD010000028">
    <property type="protein sequence ID" value="GAA3038489.1"/>
    <property type="molecule type" value="Genomic_DNA"/>
</dbReference>
<proteinExistence type="predicted"/>
<gene>
    <name evidence="1" type="ORF">GCM10017559_78230</name>
</gene>